<reference evidence="1" key="1">
    <citation type="submission" date="2014-09" db="EMBL/GenBank/DDBJ databases">
        <authorList>
            <person name="Magalhaes I.L.F."/>
            <person name="Oliveira U."/>
            <person name="Santos F.R."/>
            <person name="Vidigal T.H.D.A."/>
            <person name="Brescovit A.D."/>
            <person name="Santos A.J."/>
        </authorList>
    </citation>
    <scope>NUCLEOTIDE SEQUENCE</scope>
    <source>
        <tissue evidence="1">Shoot tissue taken approximately 20 cm above the soil surface</tissue>
    </source>
</reference>
<name>A0A0A9HF85_ARUDO</name>
<dbReference type="AlphaFoldDB" id="A0A0A9HF85"/>
<protein>
    <submittedName>
        <fullName evidence="1">Uncharacterized protein</fullName>
    </submittedName>
</protein>
<sequence>MSLFKRHKIYLSILSWVCLKEIPYRTTLGSLSFSFQLSSLNMFLFFGPRKSEHALYP</sequence>
<proteinExistence type="predicted"/>
<reference evidence="1" key="2">
    <citation type="journal article" date="2015" name="Data Brief">
        <title>Shoot transcriptome of the giant reed, Arundo donax.</title>
        <authorList>
            <person name="Barrero R.A."/>
            <person name="Guerrero F.D."/>
            <person name="Moolhuijzen P."/>
            <person name="Goolsby J.A."/>
            <person name="Tidwell J."/>
            <person name="Bellgard S.E."/>
            <person name="Bellgard M.I."/>
        </authorList>
    </citation>
    <scope>NUCLEOTIDE SEQUENCE</scope>
    <source>
        <tissue evidence="1">Shoot tissue taken approximately 20 cm above the soil surface</tissue>
    </source>
</reference>
<evidence type="ECO:0000313" key="1">
    <source>
        <dbReference type="EMBL" id="JAE35840.1"/>
    </source>
</evidence>
<dbReference type="EMBL" id="GBRH01162056">
    <property type="protein sequence ID" value="JAE35840.1"/>
    <property type="molecule type" value="Transcribed_RNA"/>
</dbReference>
<organism evidence="1">
    <name type="scientific">Arundo donax</name>
    <name type="common">Giant reed</name>
    <name type="synonym">Donax arundinaceus</name>
    <dbReference type="NCBI Taxonomy" id="35708"/>
    <lineage>
        <taxon>Eukaryota</taxon>
        <taxon>Viridiplantae</taxon>
        <taxon>Streptophyta</taxon>
        <taxon>Embryophyta</taxon>
        <taxon>Tracheophyta</taxon>
        <taxon>Spermatophyta</taxon>
        <taxon>Magnoliopsida</taxon>
        <taxon>Liliopsida</taxon>
        <taxon>Poales</taxon>
        <taxon>Poaceae</taxon>
        <taxon>PACMAD clade</taxon>
        <taxon>Arundinoideae</taxon>
        <taxon>Arundineae</taxon>
        <taxon>Arundo</taxon>
    </lineage>
</organism>
<accession>A0A0A9HF85</accession>